<comment type="caution">
    <text evidence="1">The sequence shown here is derived from an EMBL/GenBank/DDBJ whole genome shotgun (WGS) entry which is preliminary data.</text>
</comment>
<proteinExistence type="predicted"/>
<organism evidence="1">
    <name type="scientific">Agrobacterium rosae</name>
    <dbReference type="NCBI Taxonomy" id="1972867"/>
    <lineage>
        <taxon>Bacteria</taxon>
        <taxon>Pseudomonadati</taxon>
        <taxon>Pseudomonadota</taxon>
        <taxon>Alphaproteobacteria</taxon>
        <taxon>Hyphomicrobiales</taxon>
        <taxon>Rhizobiaceae</taxon>
        <taxon>Rhizobium/Agrobacterium group</taxon>
        <taxon>Agrobacterium</taxon>
    </lineage>
</organism>
<name>A0AAW9FAG0_9HYPH</name>
<dbReference type="RefSeq" id="WP_320202434.1">
    <property type="nucleotide sequence ID" value="NZ_CP192781.1"/>
</dbReference>
<dbReference type="EMBL" id="JAVRAF010000001">
    <property type="protein sequence ID" value="MDX8301452.1"/>
    <property type="molecule type" value="Genomic_DNA"/>
</dbReference>
<protein>
    <submittedName>
        <fullName evidence="1">Uncharacterized protein</fullName>
    </submittedName>
</protein>
<sequence>MNAVNNHVAIPFFSRVPPRANDILISTFDSIVDQGVSLREAFYSFSNSVRERGLEGPTNAEFQEWFGRVRNGLLDRPHPSILQGIPTKHPISKMMEAAGVLASSDEVKQPFSVACTAYHGTTDFDRLKQARGIVEAAHHLFEAKIAAGYSPLSVSLDDTIVAEALKQLLEEEAVSTVMDADVHMTPGNKLADLLLGLGDDDIDAKIVDCLAIDMQQEICRELVKRPPPQPR</sequence>
<gene>
    <name evidence="1" type="ORF">RMR22_04295</name>
</gene>
<reference evidence="1" key="1">
    <citation type="journal article" date="2023" name="Phytobiomes J">
        <title>Deciphering the key players within the bacterial microbiota associated with aerial crown gall tumors on rhododendron: Insights into the gallobiome.</title>
        <authorList>
            <person name="Kuzmanovic N."/>
            <person name="Nesme J."/>
            <person name="Wolf J."/>
            <person name="Neumann-Schaal M."/>
            <person name="Petersen J."/>
            <person name="Fernandez-Gnecco G."/>
            <person name="Sproeer C."/>
            <person name="Bunk B."/>
            <person name="Overmann J."/>
            <person name="Sorensen S.J."/>
            <person name="Idczak E."/>
            <person name="Smalla K."/>
        </authorList>
    </citation>
    <scope>NUCLEOTIDE SEQUENCE</scope>
    <source>
        <strain evidence="1">Rho-11.1</strain>
    </source>
</reference>
<accession>A0AAW9FAG0</accession>
<dbReference type="AlphaFoldDB" id="A0AAW9FAG0"/>
<evidence type="ECO:0000313" key="1">
    <source>
        <dbReference type="EMBL" id="MDX8301452.1"/>
    </source>
</evidence>